<evidence type="ECO:0000256" key="1">
    <source>
        <dbReference type="SAM" id="MobiDB-lite"/>
    </source>
</evidence>
<dbReference type="Proteomes" id="UP000214646">
    <property type="component" value="Unassembled WGS sequence"/>
</dbReference>
<evidence type="ECO:0000313" key="2">
    <source>
        <dbReference type="EMBL" id="OWK42393.1"/>
    </source>
</evidence>
<organism evidence="2 3">
    <name type="scientific">Fimbriiglobus ruber</name>
    <dbReference type="NCBI Taxonomy" id="1908690"/>
    <lineage>
        <taxon>Bacteria</taxon>
        <taxon>Pseudomonadati</taxon>
        <taxon>Planctomycetota</taxon>
        <taxon>Planctomycetia</taxon>
        <taxon>Gemmatales</taxon>
        <taxon>Gemmataceae</taxon>
        <taxon>Fimbriiglobus</taxon>
    </lineage>
</organism>
<protein>
    <submittedName>
        <fullName evidence="2">Uncharacterized protein</fullName>
    </submittedName>
</protein>
<feature type="compositionally biased region" description="Polar residues" evidence="1">
    <location>
        <begin position="44"/>
        <end position="54"/>
    </location>
</feature>
<comment type="caution">
    <text evidence="2">The sequence shown here is derived from an EMBL/GenBank/DDBJ whole genome shotgun (WGS) entry which is preliminary data.</text>
</comment>
<gene>
    <name evidence="2" type="ORF">FRUB_04471</name>
</gene>
<proteinExistence type="predicted"/>
<keyword evidence="3" id="KW-1185">Reference proteome</keyword>
<feature type="region of interest" description="Disordered" evidence="1">
    <location>
        <begin position="30"/>
        <end position="54"/>
    </location>
</feature>
<evidence type="ECO:0000313" key="3">
    <source>
        <dbReference type="Proteomes" id="UP000214646"/>
    </source>
</evidence>
<reference evidence="3" key="1">
    <citation type="submission" date="2017-06" db="EMBL/GenBank/DDBJ databases">
        <title>Genome analysis of Fimbriiglobus ruber SP5, the first member of the order Planctomycetales with confirmed chitinolytic capability.</title>
        <authorList>
            <person name="Ravin N.V."/>
            <person name="Rakitin A.L."/>
            <person name="Ivanova A.A."/>
            <person name="Beletsky A.V."/>
            <person name="Kulichevskaya I.S."/>
            <person name="Mardanov A.V."/>
            <person name="Dedysh S.N."/>
        </authorList>
    </citation>
    <scope>NUCLEOTIDE SEQUENCE [LARGE SCALE GENOMIC DNA]</scope>
    <source>
        <strain evidence="3">SP5</strain>
    </source>
</reference>
<sequence>MGEPFASGRRVVQPAELRWTTVHRATRTRVTKPSIRTFSDRSPEPSTTLEDSQTMADLSPDEIAAAQQLAYQKSLTRSQHSPPPYDPEAVTGDFWQAAGDVIARRPGSTMEFADWVIVHRTIAEYGRCFPQYAQRIQDALLQAFPGAHVLRQQYQRSAEEPFVLPPVGADAQRVGDVEARVRAAYDDAARSLVTAPRRQPPTSPDVAEPANANDVQGTWLVIVPMFQLEVSDDPPVNGRWDVGDVAFVSRAKLATILQPPTLTNLPRPNAWEKITGDDASFAVIKLTGTPNQLRRTMFRELREAANILAATAGFYGKRHHVSGFTLKGYPAFTAKNDRFIQTDGTAFCGNWNQRGFLHPFTLDANWHRAISDTGIIDLFARINDTADATWRRQIRSGAAMLGRSLMSLDLADAFLLNVIGLETLLTKPRERNGPKMFKRIKGMTGWHLRTARRNYEAEINNIHGVRCEIVHDSDYSNLTVELLLQSDLYLTNSLLNIVRLPAVFPDKATLVTTLDGYATNENWPTDGSLPFRWLGNPYFSQADLDLPLW</sequence>
<accession>A0A225DMY9</accession>
<name>A0A225DMY9_9BACT</name>
<dbReference type="AlphaFoldDB" id="A0A225DMY9"/>
<dbReference type="EMBL" id="NIDE01000005">
    <property type="protein sequence ID" value="OWK42393.1"/>
    <property type="molecule type" value="Genomic_DNA"/>
</dbReference>